<keyword evidence="2" id="KW-0472">Membrane</keyword>
<feature type="domain" description="Ig-like" evidence="6">
    <location>
        <begin position="13"/>
        <end position="96"/>
    </location>
</feature>
<evidence type="ECO:0000313" key="8">
    <source>
        <dbReference type="Proteomes" id="UP000050794"/>
    </source>
</evidence>
<dbReference type="Pfam" id="PF13927">
    <property type="entry name" value="Ig_3"/>
    <property type="match status" value="1"/>
</dbReference>
<evidence type="ECO:0000256" key="5">
    <source>
        <dbReference type="ARBA" id="ARBA00023319"/>
    </source>
</evidence>
<dbReference type="WBParaSite" id="TCNE_0000378301-mRNA-1">
    <property type="protein sequence ID" value="TCNE_0000378301-mRNA-1"/>
    <property type="gene ID" value="TCNE_0000378301"/>
</dbReference>
<dbReference type="GO" id="GO:0050839">
    <property type="term" value="F:cell adhesion molecule binding"/>
    <property type="evidence" value="ECO:0007669"/>
    <property type="project" value="TreeGrafter"/>
</dbReference>
<dbReference type="GO" id="GO:0005911">
    <property type="term" value="C:cell-cell junction"/>
    <property type="evidence" value="ECO:0007669"/>
    <property type="project" value="TreeGrafter"/>
</dbReference>
<evidence type="ECO:0000256" key="2">
    <source>
        <dbReference type="ARBA" id="ARBA00023136"/>
    </source>
</evidence>
<dbReference type="Proteomes" id="UP000050794">
    <property type="component" value="Unassembled WGS sequence"/>
</dbReference>
<evidence type="ECO:0000313" key="9">
    <source>
        <dbReference type="WBParaSite" id="TCNE_0000378301-mRNA-1"/>
    </source>
</evidence>
<dbReference type="SMART" id="SM00408">
    <property type="entry name" value="IGc2"/>
    <property type="match status" value="1"/>
</dbReference>
<dbReference type="SUPFAM" id="SSF48726">
    <property type="entry name" value="Immunoglobulin"/>
    <property type="match status" value="1"/>
</dbReference>
<keyword evidence="4" id="KW-0325">Glycoprotein</keyword>
<evidence type="ECO:0000256" key="3">
    <source>
        <dbReference type="ARBA" id="ARBA00023157"/>
    </source>
</evidence>
<sequence>MLHTEDAVLAISPHVDPHEQTVAENELSRIRCWVPGNPSAILTWRKHGGELPDQADDRGGILTIPRTALHDAGNYICSAQGPRGGPGVDSLPARVNVRRCTSYQFRRLLKT</sequence>
<keyword evidence="5" id="KW-0393">Immunoglobulin domain</keyword>
<protein>
    <submittedName>
        <fullName evidence="9">Ig-like domain-containing protein</fullName>
    </submittedName>
</protein>
<reference evidence="7 8" key="2">
    <citation type="submission" date="2018-11" db="EMBL/GenBank/DDBJ databases">
        <authorList>
            <consortium name="Pathogen Informatics"/>
        </authorList>
    </citation>
    <scope>NUCLEOTIDE SEQUENCE [LARGE SCALE GENOMIC DNA]</scope>
</reference>
<proteinExistence type="predicted"/>
<dbReference type="EMBL" id="UYWY01005274">
    <property type="protein sequence ID" value="VDM29500.1"/>
    <property type="molecule type" value="Genomic_DNA"/>
</dbReference>
<dbReference type="InterPro" id="IPR036179">
    <property type="entry name" value="Ig-like_dom_sf"/>
</dbReference>
<evidence type="ECO:0000313" key="7">
    <source>
        <dbReference type="EMBL" id="VDM29500.1"/>
    </source>
</evidence>
<comment type="subcellular location">
    <subcellularLocation>
        <location evidence="1">Membrane</location>
        <topology evidence="1">Single-pass type I membrane protein</topology>
    </subcellularLocation>
</comment>
<dbReference type="InterPro" id="IPR007110">
    <property type="entry name" value="Ig-like_dom"/>
</dbReference>
<dbReference type="InterPro" id="IPR003599">
    <property type="entry name" value="Ig_sub"/>
</dbReference>
<dbReference type="GO" id="GO:0098609">
    <property type="term" value="P:cell-cell adhesion"/>
    <property type="evidence" value="ECO:0007669"/>
    <property type="project" value="TreeGrafter"/>
</dbReference>
<name>A0A183U5L3_TOXCA</name>
<dbReference type="InterPro" id="IPR013783">
    <property type="entry name" value="Ig-like_fold"/>
</dbReference>
<dbReference type="GO" id="GO:0005886">
    <property type="term" value="C:plasma membrane"/>
    <property type="evidence" value="ECO:0007669"/>
    <property type="project" value="TreeGrafter"/>
</dbReference>
<dbReference type="PANTHER" id="PTHR11640:SF136">
    <property type="entry name" value="NEPHRIN"/>
    <property type="match status" value="1"/>
</dbReference>
<reference evidence="9" key="1">
    <citation type="submission" date="2016-06" db="UniProtKB">
        <authorList>
            <consortium name="WormBaseParasite"/>
        </authorList>
    </citation>
    <scope>IDENTIFICATION</scope>
</reference>
<organism evidence="8 9">
    <name type="scientific">Toxocara canis</name>
    <name type="common">Canine roundworm</name>
    <dbReference type="NCBI Taxonomy" id="6265"/>
    <lineage>
        <taxon>Eukaryota</taxon>
        <taxon>Metazoa</taxon>
        <taxon>Ecdysozoa</taxon>
        <taxon>Nematoda</taxon>
        <taxon>Chromadorea</taxon>
        <taxon>Rhabditida</taxon>
        <taxon>Spirurina</taxon>
        <taxon>Ascaridomorpha</taxon>
        <taxon>Ascaridoidea</taxon>
        <taxon>Toxocaridae</taxon>
        <taxon>Toxocara</taxon>
    </lineage>
</organism>
<keyword evidence="8" id="KW-1185">Reference proteome</keyword>
<accession>A0A183U5L3</accession>
<dbReference type="PROSITE" id="PS50835">
    <property type="entry name" value="IG_LIKE"/>
    <property type="match status" value="1"/>
</dbReference>
<dbReference type="PANTHER" id="PTHR11640">
    <property type="entry name" value="NEPHRIN"/>
    <property type="match status" value="1"/>
</dbReference>
<dbReference type="AlphaFoldDB" id="A0A183U5L3"/>
<dbReference type="SMART" id="SM00409">
    <property type="entry name" value="IG"/>
    <property type="match status" value="1"/>
</dbReference>
<dbReference type="InterPro" id="IPR051275">
    <property type="entry name" value="Cell_adhesion_signaling"/>
</dbReference>
<gene>
    <name evidence="7" type="ORF">TCNE_LOCUS3783</name>
</gene>
<dbReference type="Gene3D" id="2.60.40.10">
    <property type="entry name" value="Immunoglobulins"/>
    <property type="match status" value="1"/>
</dbReference>
<evidence type="ECO:0000256" key="1">
    <source>
        <dbReference type="ARBA" id="ARBA00004479"/>
    </source>
</evidence>
<evidence type="ECO:0000256" key="4">
    <source>
        <dbReference type="ARBA" id="ARBA00023180"/>
    </source>
</evidence>
<evidence type="ECO:0000259" key="6">
    <source>
        <dbReference type="PROSITE" id="PS50835"/>
    </source>
</evidence>
<dbReference type="FunFam" id="2.60.40.10:FF:000637">
    <property type="entry name" value="Basement membrane proteoglycan"/>
    <property type="match status" value="1"/>
</dbReference>
<dbReference type="InterPro" id="IPR003598">
    <property type="entry name" value="Ig_sub2"/>
</dbReference>
<keyword evidence="3" id="KW-1015">Disulfide bond</keyword>